<keyword evidence="3" id="KW-1185">Reference proteome</keyword>
<keyword evidence="2" id="KW-0540">Nuclease</keyword>
<evidence type="ECO:0000313" key="2">
    <source>
        <dbReference type="EMBL" id="MFC6041554.1"/>
    </source>
</evidence>
<evidence type="ECO:0000313" key="3">
    <source>
        <dbReference type="Proteomes" id="UP001596135"/>
    </source>
</evidence>
<dbReference type="Proteomes" id="UP001596135">
    <property type="component" value="Unassembled WGS sequence"/>
</dbReference>
<feature type="domain" description="HNH nuclease" evidence="1">
    <location>
        <begin position="323"/>
        <end position="374"/>
    </location>
</feature>
<sequence length="414" mass="45269">MARRTRTQDSHLAGLLDAASEQTMIARMAEAARFELAAAWAEAHPAPVEDAVVDELGDLVMFGDQPITLAGEGAPGMSEFAVAEFAAAVGMSAYQGRNFLGAALETKYRLPQIWARTMSGEIPVWKVRRVTDRTHRLDPTAAAHVDRQLAPVLATCSWAKVESEVETAAAVADPEHAEGERLDCSAQAHLDIALTDAHLNRGLVPISGLLEYTDALALETQIKAGAHALLTEHPELDLDIRRAMAAGQLGGDAAVPREVVVYAHHQSNDAHGIVGVESGHLPYATIEQLHEWCATNGTKVSIRPVLDLSEEISTDAYAPTARQREQAILTTPTCVFPHCSKTARGCDLDHITAYSQGGRTTSWNLAPLCRFHHRVKTFSAWTYRRTSRTGFEWTSPKGRVHPVDFTTEHRRRTR</sequence>
<dbReference type="SMART" id="SM00507">
    <property type="entry name" value="HNHc"/>
    <property type="match status" value="1"/>
</dbReference>
<proteinExistence type="predicted"/>
<comment type="caution">
    <text evidence="2">The sequence shown here is derived from an EMBL/GenBank/DDBJ whole genome shotgun (WGS) entry which is preliminary data.</text>
</comment>
<dbReference type="Gene3D" id="1.10.30.50">
    <property type="match status" value="1"/>
</dbReference>
<evidence type="ECO:0000259" key="1">
    <source>
        <dbReference type="SMART" id="SM00507"/>
    </source>
</evidence>
<name>A0ABW1LCW7_9ACTN</name>
<dbReference type="EMBL" id="JBHSRJ010000001">
    <property type="protein sequence ID" value="MFC6041554.1"/>
    <property type="molecule type" value="Genomic_DNA"/>
</dbReference>
<protein>
    <submittedName>
        <fullName evidence="2">HNH endonuclease signature motif containing protein</fullName>
    </submittedName>
</protein>
<dbReference type="RefSeq" id="WP_379149311.1">
    <property type="nucleotide sequence ID" value="NZ_JBHSRJ010000001.1"/>
</dbReference>
<organism evidence="2 3">
    <name type="scientific">Nocardioides hankookensis</name>
    <dbReference type="NCBI Taxonomy" id="443157"/>
    <lineage>
        <taxon>Bacteria</taxon>
        <taxon>Bacillati</taxon>
        <taxon>Actinomycetota</taxon>
        <taxon>Actinomycetes</taxon>
        <taxon>Propionibacteriales</taxon>
        <taxon>Nocardioidaceae</taxon>
        <taxon>Nocardioides</taxon>
    </lineage>
</organism>
<accession>A0ABW1LCW7</accession>
<dbReference type="InterPro" id="IPR003615">
    <property type="entry name" value="HNH_nuc"/>
</dbReference>
<keyword evidence="2" id="KW-0255">Endonuclease</keyword>
<keyword evidence="2" id="KW-0378">Hydrolase</keyword>
<dbReference type="CDD" id="cd00085">
    <property type="entry name" value="HNHc"/>
    <property type="match status" value="1"/>
</dbReference>
<dbReference type="GO" id="GO:0004519">
    <property type="term" value="F:endonuclease activity"/>
    <property type="evidence" value="ECO:0007669"/>
    <property type="project" value="UniProtKB-KW"/>
</dbReference>
<gene>
    <name evidence="2" type="ORF">ACFPYL_00610</name>
</gene>
<reference evidence="3" key="1">
    <citation type="journal article" date="2019" name="Int. J. Syst. Evol. Microbiol.">
        <title>The Global Catalogue of Microorganisms (GCM) 10K type strain sequencing project: providing services to taxonomists for standard genome sequencing and annotation.</title>
        <authorList>
            <consortium name="The Broad Institute Genomics Platform"/>
            <consortium name="The Broad Institute Genome Sequencing Center for Infectious Disease"/>
            <person name="Wu L."/>
            <person name="Ma J."/>
        </authorList>
    </citation>
    <scope>NUCLEOTIDE SEQUENCE [LARGE SCALE GENOMIC DNA]</scope>
    <source>
        <strain evidence="3">CCUG 54522</strain>
    </source>
</reference>